<sequence>MGKKPSGGGAGWLATVRMVFKSSKNERHGKKQRGGEAEGAAVGSGEAADIVSVDHFPTAETSPEVTNEGSSGAVVWREKGEHEVAGAARRDRQGIAAAVTAASRVARSGAGRGKAGSREERAAAVRIQAFYRGYLALPRRATPAVATELGASHAAAAAGPEPSHKACP</sequence>
<dbReference type="Proteomes" id="UP000636709">
    <property type="component" value="Unassembled WGS sequence"/>
</dbReference>
<evidence type="ECO:0000313" key="3">
    <source>
        <dbReference type="Proteomes" id="UP000636709"/>
    </source>
</evidence>
<keyword evidence="3" id="KW-1185">Reference proteome</keyword>
<dbReference type="OrthoDB" id="1915057at2759"/>
<feature type="region of interest" description="Disordered" evidence="1">
    <location>
        <begin position="20"/>
        <end position="74"/>
    </location>
</feature>
<dbReference type="Pfam" id="PF00612">
    <property type="entry name" value="IQ"/>
    <property type="match status" value="1"/>
</dbReference>
<name>A0A835APV0_9POAL</name>
<dbReference type="PROSITE" id="PS50096">
    <property type="entry name" value="IQ"/>
    <property type="match status" value="1"/>
</dbReference>
<dbReference type="EMBL" id="JACEFO010002292">
    <property type="protein sequence ID" value="KAF8667949.1"/>
    <property type="molecule type" value="Genomic_DNA"/>
</dbReference>
<reference evidence="2" key="1">
    <citation type="submission" date="2020-07" db="EMBL/GenBank/DDBJ databases">
        <title>Genome sequence and genetic diversity analysis of an under-domesticated orphan crop, white fonio (Digitaria exilis).</title>
        <authorList>
            <person name="Bennetzen J.L."/>
            <person name="Chen S."/>
            <person name="Ma X."/>
            <person name="Wang X."/>
            <person name="Yssel A.E.J."/>
            <person name="Chaluvadi S.R."/>
            <person name="Johnson M."/>
            <person name="Gangashetty P."/>
            <person name="Hamidou F."/>
            <person name="Sanogo M.D."/>
            <person name="Zwaenepoel A."/>
            <person name="Wallace J."/>
            <person name="Van De Peer Y."/>
            <person name="Van Deynze A."/>
        </authorList>
    </citation>
    <scope>NUCLEOTIDE SEQUENCE</scope>
    <source>
        <tissue evidence="2">Leaves</tissue>
    </source>
</reference>
<dbReference type="InterPro" id="IPR000048">
    <property type="entry name" value="IQ_motif_EF-hand-BS"/>
</dbReference>
<protein>
    <submittedName>
        <fullName evidence="2">Uncharacterized protein</fullName>
    </submittedName>
</protein>
<feature type="compositionally biased region" description="Low complexity" evidence="1">
    <location>
        <begin position="38"/>
        <end position="48"/>
    </location>
</feature>
<evidence type="ECO:0000313" key="2">
    <source>
        <dbReference type="EMBL" id="KAF8667949.1"/>
    </source>
</evidence>
<accession>A0A835APV0</accession>
<organism evidence="2 3">
    <name type="scientific">Digitaria exilis</name>
    <dbReference type="NCBI Taxonomy" id="1010633"/>
    <lineage>
        <taxon>Eukaryota</taxon>
        <taxon>Viridiplantae</taxon>
        <taxon>Streptophyta</taxon>
        <taxon>Embryophyta</taxon>
        <taxon>Tracheophyta</taxon>
        <taxon>Spermatophyta</taxon>
        <taxon>Magnoliopsida</taxon>
        <taxon>Liliopsida</taxon>
        <taxon>Poales</taxon>
        <taxon>Poaceae</taxon>
        <taxon>PACMAD clade</taxon>
        <taxon>Panicoideae</taxon>
        <taxon>Panicodae</taxon>
        <taxon>Paniceae</taxon>
        <taxon>Anthephorinae</taxon>
        <taxon>Digitaria</taxon>
    </lineage>
</organism>
<feature type="compositionally biased region" description="Polar residues" evidence="1">
    <location>
        <begin position="59"/>
        <end position="70"/>
    </location>
</feature>
<dbReference type="AlphaFoldDB" id="A0A835APV0"/>
<proteinExistence type="predicted"/>
<comment type="caution">
    <text evidence="2">The sequence shown here is derived from an EMBL/GenBank/DDBJ whole genome shotgun (WGS) entry which is preliminary data.</text>
</comment>
<evidence type="ECO:0000256" key="1">
    <source>
        <dbReference type="SAM" id="MobiDB-lite"/>
    </source>
</evidence>
<gene>
    <name evidence="2" type="ORF">HU200_052578</name>
</gene>